<reference evidence="1" key="1">
    <citation type="submission" date="2022-08" db="UniProtKB">
        <authorList>
            <consortium name="EnsemblMetazoa"/>
        </authorList>
    </citation>
    <scope>IDENTIFICATION</scope>
    <source>
        <strain evidence="1">05x7-T-G4-1.051#20</strain>
    </source>
</reference>
<evidence type="ECO:0000313" key="2">
    <source>
        <dbReference type="Proteomes" id="UP000005408"/>
    </source>
</evidence>
<accession>A0A8W8IKY6</accession>
<dbReference type="AlphaFoldDB" id="A0A8W8IKY6"/>
<sequence length="107" mass="12335">MFQSPIHHTAKEVKHTRMKVSPCTQVIVMVLTLGLLCEVHAQNYHFSNGWQPGKRSYRGCTVRPEIRSILFKIIEDEVERIQKCSHSNIEDVFSLIQEKTGVDAREV</sequence>
<dbReference type="Proteomes" id="UP000005408">
    <property type="component" value="Unassembled WGS sequence"/>
</dbReference>
<organism evidence="1 2">
    <name type="scientific">Magallana gigas</name>
    <name type="common">Pacific oyster</name>
    <name type="synonym">Crassostrea gigas</name>
    <dbReference type="NCBI Taxonomy" id="29159"/>
    <lineage>
        <taxon>Eukaryota</taxon>
        <taxon>Metazoa</taxon>
        <taxon>Spiralia</taxon>
        <taxon>Lophotrochozoa</taxon>
        <taxon>Mollusca</taxon>
        <taxon>Bivalvia</taxon>
        <taxon>Autobranchia</taxon>
        <taxon>Pteriomorphia</taxon>
        <taxon>Ostreida</taxon>
        <taxon>Ostreoidea</taxon>
        <taxon>Ostreidae</taxon>
        <taxon>Magallana</taxon>
    </lineage>
</organism>
<proteinExistence type="predicted"/>
<keyword evidence="2" id="KW-1185">Reference proteome</keyword>
<evidence type="ECO:0000313" key="1">
    <source>
        <dbReference type="EnsemblMetazoa" id="G1478.2:cds"/>
    </source>
</evidence>
<name>A0A8W8IKY6_MAGGI</name>
<protein>
    <submittedName>
        <fullName evidence="1">Uncharacterized protein</fullName>
    </submittedName>
</protein>
<dbReference type="EnsemblMetazoa" id="G1478.2">
    <property type="protein sequence ID" value="G1478.2:cds"/>
    <property type="gene ID" value="G1478"/>
</dbReference>